<dbReference type="InterPro" id="IPR027417">
    <property type="entry name" value="P-loop_NTPase"/>
</dbReference>
<keyword evidence="2" id="KW-1185">Reference proteome</keyword>
<proteinExistence type="predicted"/>
<protein>
    <submittedName>
        <fullName evidence="1">Uncharacterized protein</fullName>
    </submittedName>
</protein>
<dbReference type="EMBL" id="JABJVM010000018">
    <property type="protein sequence ID" value="MBA3927414.1"/>
    <property type="molecule type" value="Genomic_DNA"/>
</dbReference>
<gene>
    <name evidence="1" type="ORF">HPK16_13770</name>
</gene>
<dbReference type="SUPFAM" id="SSF52540">
    <property type="entry name" value="P-loop containing nucleoside triphosphate hydrolases"/>
    <property type="match status" value="1"/>
</dbReference>
<dbReference type="Gene3D" id="3.40.50.300">
    <property type="entry name" value="P-loop containing nucleotide triphosphate hydrolases"/>
    <property type="match status" value="1"/>
</dbReference>
<name>A0A7W1T8I7_9LIST</name>
<evidence type="ECO:0000313" key="2">
    <source>
        <dbReference type="Proteomes" id="UP000548787"/>
    </source>
</evidence>
<reference evidence="1 2" key="2">
    <citation type="submission" date="2020-08" db="EMBL/GenBank/DDBJ databases">
        <title>Listeria ohnekaius sp. nov. and Listeria portnoyii sp. nov. isolated from non-agricultural and natural environments.</title>
        <authorList>
            <person name="Weller D."/>
            <person name="Belias A.M."/>
            <person name="Liao J."/>
            <person name="Guo S."/>
            <person name="Orsi R.H."/>
            <person name="Wiedmann M."/>
        </authorList>
    </citation>
    <scope>NUCLEOTIDE SEQUENCE [LARGE SCALE GENOMIC DNA]</scope>
    <source>
        <strain evidence="1 2">FSL W9-0585</strain>
    </source>
</reference>
<reference evidence="1 2" key="1">
    <citation type="submission" date="2020-05" db="EMBL/GenBank/DDBJ databases">
        <authorList>
            <person name="Carlin C.R."/>
        </authorList>
    </citation>
    <scope>NUCLEOTIDE SEQUENCE [LARGE SCALE GENOMIC DNA]</scope>
    <source>
        <strain evidence="1 2">FSL W9-0585</strain>
    </source>
</reference>
<comment type="caution">
    <text evidence="1">The sequence shown here is derived from an EMBL/GenBank/DDBJ whole genome shotgun (WGS) entry which is preliminary data.</text>
</comment>
<dbReference type="AlphaFoldDB" id="A0A7W1T8I7"/>
<evidence type="ECO:0000313" key="1">
    <source>
        <dbReference type="EMBL" id="MBA3927414.1"/>
    </source>
</evidence>
<dbReference type="Proteomes" id="UP000548787">
    <property type="component" value="Unassembled WGS sequence"/>
</dbReference>
<organism evidence="1 2">
    <name type="scientific">Listeria rustica</name>
    <dbReference type="NCBI Taxonomy" id="2713503"/>
    <lineage>
        <taxon>Bacteria</taxon>
        <taxon>Bacillati</taxon>
        <taxon>Bacillota</taxon>
        <taxon>Bacilli</taxon>
        <taxon>Bacillales</taxon>
        <taxon>Listeriaceae</taxon>
        <taxon>Listeria</taxon>
    </lineage>
</organism>
<sequence length="419" mass="48616">MSKRMLNDVFGVADKVLESYVDRDNLDDRFEYLLTERSHICIHGSSKSGKSWLRRRVIKESLIVQCRRGWDYQDIYTAILSELDIELIIKRTKTAQFSGTIKANGSAGVKLIAKVEGGVEAGYTNTENVENKIIGKDFTDIKYIAELIIASDRRVVLEDFHYLAPSERKNFAFDLKSFWDYGCFFVVIGVWSQRDLLVSLNHDLLHRVNSLSINWSEEDLCKVIQKGEQLLNVEVGDELKKIIVKDSFGNVALLQTLIKNILLEYEIYGKQKSKVVIDDFGVYLRIAQRQAEDLEIVYQNFAKNVSEGIRKRKNSTDSYKLAIENILSMGDQILIEGYPKDDLFKILNEKNPKIIRPNFDSMLNKLEEIQADDDGRNIILSYDESRKLIILNDKQLLFYRKHKTKNWPWEDLDKYDEDI</sequence>
<dbReference type="RefSeq" id="WP_181677501.1">
    <property type="nucleotide sequence ID" value="NZ_JABJVM010000018.1"/>
</dbReference>
<accession>A0A7W1T8I7</accession>